<reference evidence="4" key="1">
    <citation type="submission" date="2022-11" db="UniProtKB">
        <authorList>
            <consortium name="WormBaseParasite"/>
        </authorList>
    </citation>
    <scope>IDENTIFICATION</scope>
</reference>
<feature type="region of interest" description="Disordered" evidence="1">
    <location>
        <begin position="85"/>
        <end position="105"/>
    </location>
</feature>
<feature type="domain" description="DUF4817" evidence="2">
    <location>
        <begin position="10"/>
        <end position="61"/>
    </location>
</feature>
<dbReference type="WBParaSite" id="ACRNAN_Path_1287.g5025.t1">
    <property type="protein sequence ID" value="ACRNAN_Path_1287.g5025.t1"/>
    <property type="gene ID" value="ACRNAN_Path_1287.g5025"/>
</dbReference>
<protein>
    <submittedName>
        <fullName evidence="4">DUF4817 domain-containing protein</fullName>
    </submittedName>
</protein>
<accession>A0A914BYD7</accession>
<organism evidence="3 4">
    <name type="scientific">Acrobeloides nanus</name>
    <dbReference type="NCBI Taxonomy" id="290746"/>
    <lineage>
        <taxon>Eukaryota</taxon>
        <taxon>Metazoa</taxon>
        <taxon>Ecdysozoa</taxon>
        <taxon>Nematoda</taxon>
        <taxon>Chromadorea</taxon>
        <taxon>Rhabditida</taxon>
        <taxon>Tylenchina</taxon>
        <taxon>Cephalobomorpha</taxon>
        <taxon>Cephaloboidea</taxon>
        <taxon>Cephalobidae</taxon>
        <taxon>Acrobeloides</taxon>
    </lineage>
</organism>
<evidence type="ECO:0000259" key="2">
    <source>
        <dbReference type="Pfam" id="PF16087"/>
    </source>
</evidence>
<name>A0A914BYD7_9BILA</name>
<keyword evidence="3" id="KW-1185">Reference proteome</keyword>
<proteinExistence type="predicted"/>
<evidence type="ECO:0000313" key="3">
    <source>
        <dbReference type="Proteomes" id="UP000887540"/>
    </source>
</evidence>
<evidence type="ECO:0000313" key="4">
    <source>
        <dbReference type="WBParaSite" id="ACRNAN_Path_1287.g5025.t1"/>
    </source>
</evidence>
<dbReference type="InterPro" id="IPR032135">
    <property type="entry name" value="DUF4817"/>
</dbReference>
<sequence>MRLSAFRLLTVLERAKLVCWYEETQCYTMTARRFRAEFGHDPPPLSEIKDIHKRFLETGSTAGEPIREFQKVDQTVVKDPEELGSATLEQFGLDPPPLTRRHPPV</sequence>
<dbReference type="Pfam" id="PF16087">
    <property type="entry name" value="DUF4817"/>
    <property type="match status" value="1"/>
</dbReference>
<dbReference type="Proteomes" id="UP000887540">
    <property type="component" value="Unplaced"/>
</dbReference>
<evidence type="ECO:0000256" key="1">
    <source>
        <dbReference type="SAM" id="MobiDB-lite"/>
    </source>
</evidence>
<dbReference type="AlphaFoldDB" id="A0A914BYD7"/>